<dbReference type="EMBL" id="BMWP01000017">
    <property type="protein sequence ID" value="GGW39315.1"/>
    <property type="molecule type" value="Genomic_DNA"/>
</dbReference>
<feature type="transmembrane region" description="Helical" evidence="8">
    <location>
        <begin position="230"/>
        <end position="252"/>
    </location>
</feature>
<keyword evidence="10" id="KW-1185">Reference proteome</keyword>
<comment type="subcellular location">
    <subcellularLocation>
        <location evidence="1">Cell membrane</location>
        <topology evidence="1">Multi-pass membrane protein</topology>
    </subcellularLocation>
</comment>
<comment type="caution">
    <text evidence="9">The sequence shown here is derived from an EMBL/GenBank/DDBJ whole genome shotgun (WGS) entry which is preliminary data.</text>
</comment>
<proteinExistence type="inferred from homology"/>
<dbReference type="NCBIfam" id="TIGR00842">
    <property type="entry name" value="bcct"/>
    <property type="match status" value="1"/>
</dbReference>
<evidence type="ECO:0000256" key="4">
    <source>
        <dbReference type="ARBA" id="ARBA00022475"/>
    </source>
</evidence>
<feature type="transmembrane region" description="Helical" evidence="8">
    <location>
        <begin position="476"/>
        <end position="497"/>
    </location>
</feature>
<protein>
    <submittedName>
        <fullName evidence="9">Transporter</fullName>
    </submittedName>
</protein>
<dbReference type="PROSITE" id="PS01303">
    <property type="entry name" value="BCCT"/>
    <property type="match status" value="1"/>
</dbReference>
<feature type="transmembrane region" description="Helical" evidence="8">
    <location>
        <begin position="15"/>
        <end position="35"/>
    </location>
</feature>
<gene>
    <name evidence="9" type="ORF">GCM10007383_25060</name>
</gene>
<feature type="transmembrane region" description="Helical" evidence="8">
    <location>
        <begin position="321"/>
        <end position="338"/>
    </location>
</feature>
<dbReference type="RefSeq" id="WP_026813683.1">
    <property type="nucleotide sequence ID" value="NZ_BMWP01000017.1"/>
</dbReference>
<dbReference type="Proteomes" id="UP000634668">
    <property type="component" value="Unassembled WGS sequence"/>
</dbReference>
<evidence type="ECO:0000256" key="7">
    <source>
        <dbReference type="ARBA" id="ARBA00023136"/>
    </source>
</evidence>
<evidence type="ECO:0000313" key="10">
    <source>
        <dbReference type="Proteomes" id="UP000634668"/>
    </source>
</evidence>
<evidence type="ECO:0000256" key="3">
    <source>
        <dbReference type="ARBA" id="ARBA00022448"/>
    </source>
</evidence>
<reference evidence="9" key="1">
    <citation type="journal article" date="2014" name="Int. J. Syst. Evol. Microbiol.">
        <title>Complete genome sequence of Corynebacterium casei LMG S-19264T (=DSM 44701T), isolated from a smear-ripened cheese.</title>
        <authorList>
            <consortium name="US DOE Joint Genome Institute (JGI-PGF)"/>
            <person name="Walter F."/>
            <person name="Albersmeier A."/>
            <person name="Kalinowski J."/>
            <person name="Ruckert C."/>
        </authorList>
    </citation>
    <scope>NUCLEOTIDE SEQUENCE</scope>
    <source>
        <strain evidence="9">KCTC 12113</strain>
    </source>
</reference>
<feature type="transmembrane region" description="Helical" evidence="8">
    <location>
        <begin position="146"/>
        <end position="166"/>
    </location>
</feature>
<dbReference type="PANTHER" id="PTHR30047">
    <property type="entry name" value="HIGH-AFFINITY CHOLINE TRANSPORT PROTEIN-RELATED"/>
    <property type="match status" value="1"/>
</dbReference>
<evidence type="ECO:0000256" key="5">
    <source>
        <dbReference type="ARBA" id="ARBA00022692"/>
    </source>
</evidence>
<keyword evidence="4" id="KW-1003">Cell membrane</keyword>
<accession>A0A918IZ51</accession>
<organism evidence="9 10">
    <name type="scientific">Arenibacter certesii</name>
    <dbReference type="NCBI Taxonomy" id="228955"/>
    <lineage>
        <taxon>Bacteria</taxon>
        <taxon>Pseudomonadati</taxon>
        <taxon>Bacteroidota</taxon>
        <taxon>Flavobacteriia</taxon>
        <taxon>Flavobacteriales</taxon>
        <taxon>Flavobacteriaceae</taxon>
        <taxon>Arenibacter</taxon>
    </lineage>
</organism>
<evidence type="ECO:0000256" key="1">
    <source>
        <dbReference type="ARBA" id="ARBA00004651"/>
    </source>
</evidence>
<evidence type="ECO:0000256" key="6">
    <source>
        <dbReference type="ARBA" id="ARBA00022989"/>
    </source>
</evidence>
<feature type="transmembrane region" description="Helical" evidence="8">
    <location>
        <begin position="264"/>
        <end position="287"/>
    </location>
</feature>
<keyword evidence="7 8" id="KW-0472">Membrane</keyword>
<name>A0A918IZ51_9FLAO</name>
<feature type="transmembrane region" description="Helical" evidence="8">
    <location>
        <begin position="448"/>
        <end position="470"/>
    </location>
</feature>
<feature type="transmembrane region" description="Helical" evidence="8">
    <location>
        <begin position="350"/>
        <end position="368"/>
    </location>
</feature>
<keyword evidence="6 8" id="KW-1133">Transmembrane helix</keyword>
<feature type="transmembrane region" description="Helical" evidence="8">
    <location>
        <begin position="187"/>
        <end position="210"/>
    </location>
</feature>
<evidence type="ECO:0000256" key="8">
    <source>
        <dbReference type="SAM" id="Phobius"/>
    </source>
</evidence>
<dbReference type="GO" id="GO:0022857">
    <property type="term" value="F:transmembrane transporter activity"/>
    <property type="evidence" value="ECO:0007669"/>
    <property type="project" value="InterPro"/>
</dbReference>
<evidence type="ECO:0000256" key="2">
    <source>
        <dbReference type="ARBA" id="ARBA00005658"/>
    </source>
</evidence>
<dbReference type="InterPro" id="IPR000060">
    <property type="entry name" value="BCCT_transptr"/>
</dbReference>
<dbReference type="AlphaFoldDB" id="A0A918IZ51"/>
<dbReference type="GO" id="GO:0005886">
    <property type="term" value="C:plasma membrane"/>
    <property type="evidence" value="ECO:0007669"/>
    <property type="project" value="UniProtKB-SubCell"/>
</dbReference>
<keyword evidence="5 8" id="KW-0812">Transmembrane</keyword>
<feature type="transmembrane region" description="Helical" evidence="8">
    <location>
        <begin position="55"/>
        <end position="72"/>
    </location>
</feature>
<sequence length="680" mass="76626">MEGIPNNKITLNKGITIPSLVFILLTSLLAGLFPLETGVILDHIKNFIFVNLNWIYVWSVNIFIFFLFYLVLSKYGNIKLGNNDSIPQHSYFSWIAMLFAAGMGIGLMYFSVAEPMQHYTAPVFAAEDAITRAKNAQLYTFFHYGIHAWAIYGVVGLSLSYFTYRYKLPLSLRSCFYPLLKDRINGVWGNVIDIFALCSTLFGITTTLGFGVLQINSGLVNMNVFPDTSFTYQVIIVCVLVAAAILSAVTGVSKGIKILSSINIVVVVLLLLFVLAVGPTTLLIGSFTEGIGYYISSFIELTFNTHAYKTDELPWFYDWTILYWAWWISWAPYVGVFIAKISKGRTIRGFVAAVLLIPTTFNFIWMTVFGNSAIWVDSAVANGALSNIAGNPDVLMFSFLEYLPLSGITSFLVIFIIIIFFVTSADSGIVVMDSIATKNSTKSPKLQIALWGGLLAIISLVLLNAGGLGALQSMTLITALPFSIIMILFIVSLVKALRIDYKYYNRDFSATTDLWSSDSWEDKLKQIVTFKNKSAIDNFISTTVKEAFTEMKEVLSKYEITSKINAHQSPYRIEIEIEHHILNNFKYGVKTQSRNLPEYLLEEQNLPGVNKDESFFPLSYFGDTREGYSVLYFSKNELIIDVLKHYERYLKLLTEEKNVMFTSSNSHHEKIKKVKKKFKS</sequence>
<dbReference type="Pfam" id="PF02028">
    <property type="entry name" value="BCCT"/>
    <property type="match status" value="1"/>
</dbReference>
<keyword evidence="3" id="KW-0813">Transport</keyword>
<evidence type="ECO:0000313" key="9">
    <source>
        <dbReference type="EMBL" id="GGW39315.1"/>
    </source>
</evidence>
<reference evidence="9" key="2">
    <citation type="submission" date="2020-09" db="EMBL/GenBank/DDBJ databases">
        <authorList>
            <person name="Sun Q."/>
            <person name="Kim S."/>
        </authorList>
    </citation>
    <scope>NUCLEOTIDE SEQUENCE</scope>
    <source>
        <strain evidence="9">KCTC 12113</strain>
    </source>
</reference>
<comment type="similarity">
    <text evidence="2">Belongs to the BCCT transporter (TC 2.A.15) family.</text>
</comment>
<dbReference type="InterPro" id="IPR018093">
    <property type="entry name" value="BCCT_CS"/>
</dbReference>
<dbReference type="PANTHER" id="PTHR30047:SF7">
    <property type="entry name" value="HIGH-AFFINITY CHOLINE TRANSPORT PROTEIN"/>
    <property type="match status" value="1"/>
</dbReference>
<feature type="transmembrane region" description="Helical" evidence="8">
    <location>
        <begin position="402"/>
        <end position="422"/>
    </location>
</feature>
<feature type="transmembrane region" description="Helical" evidence="8">
    <location>
        <begin position="92"/>
        <end position="112"/>
    </location>
</feature>